<dbReference type="WBParaSite" id="PDA_v2.g18561.t1">
    <property type="protein sequence ID" value="PDA_v2.g18561.t1"/>
    <property type="gene ID" value="PDA_v2.g18561"/>
</dbReference>
<evidence type="ECO:0000256" key="1">
    <source>
        <dbReference type="SAM" id="MobiDB-lite"/>
    </source>
</evidence>
<sequence length="85" mass="10202">MAPMPAPVRIDEPTSMDISDDEDPRRRNRSRTYLSEDRYKTSSWRNIRSKRSRSRSPIRTKGGMRINNPKECEHRRYDEESKIFT</sequence>
<evidence type="ECO:0000313" key="3">
    <source>
        <dbReference type="WBParaSite" id="PDA_v2.g18561.t1"/>
    </source>
</evidence>
<accession>A0A914PKU1</accession>
<feature type="region of interest" description="Disordered" evidence="1">
    <location>
        <begin position="1"/>
        <end position="85"/>
    </location>
</feature>
<dbReference type="AlphaFoldDB" id="A0A914PKU1"/>
<evidence type="ECO:0000313" key="2">
    <source>
        <dbReference type="Proteomes" id="UP000887578"/>
    </source>
</evidence>
<reference evidence="3" key="1">
    <citation type="submission" date="2022-11" db="UniProtKB">
        <authorList>
            <consortium name="WormBaseParasite"/>
        </authorList>
    </citation>
    <scope>IDENTIFICATION</scope>
</reference>
<organism evidence="2 3">
    <name type="scientific">Panagrolaimus davidi</name>
    <dbReference type="NCBI Taxonomy" id="227884"/>
    <lineage>
        <taxon>Eukaryota</taxon>
        <taxon>Metazoa</taxon>
        <taxon>Ecdysozoa</taxon>
        <taxon>Nematoda</taxon>
        <taxon>Chromadorea</taxon>
        <taxon>Rhabditida</taxon>
        <taxon>Tylenchina</taxon>
        <taxon>Panagrolaimomorpha</taxon>
        <taxon>Panagrolaimoidea</taxon>
        <taxon>Panagrolaimidae</taxon>
        <taxon>Panagrolaimus</taxon>
    </lineage>
</organism>
<protein>
    <submittedName>
        <fullName evidence="3">Uncharacterized protein</fullName>
    </submittedName>
</protein>
<name>A0A914PKU1_9BILA</name>
<feature type="compositionally biased region" description="Basic and acidic residues" evidence="1">
    <location>
        <begin position="68"/>
        <end position="85"/>
    </location>
</feature>
<dbReference type="Proteomes" id="UP000887578">
    <property type="component" value="Unplaced"/>
</dbReference>
<feature type="compositionally biased region" description="Basic residues" evidence="1">
    <location>
        <begin position="47"/>
        <end position="58"/>
    </location>
</feature>
<keyword evidence="2" id="KW-1185">Reference proteome</keyword>
<proteinExistence type="predicted"/>